<dbReference type="Gene3D" id="1.10.443.10">
    <property type="entry name" value="Intergrase catalytic core"/>
    <property type="match status" value="1"/>
</dbReference>
<protein>
    <recommendedName>
        <fullName evidence="2">Tyr recombinase domain-containing protein</fullName>
    </recommendedName>
</protein>
<dbReference type="PROSITE" id="PS51898">
    <property type="entry name" value="TYR_RECOMBINASE"/>
    <property type="match status" value="1"/>
</dbReference>
<dbReference type="Pfam" id="PF00589">
    <property type="entry name" value="Phage_integrase"/>
    <property type="match status" value="1"/>
</dbReference>
<dbReference type="EMBL" id="VSWD01000001">
    <property type="protein sequence ID" value="KAK3108238.1"/>
    <property type="molecule type" value="Genomic_DNA"/>
</dbReference>
<dbReference type="GO" id="GO:0015074">
    <property type="term" value="P:DNA integration"/>
    <property type="evidence" value="ECO:0007669"/>
    <property type="project" value="InterPro"/>
</dbReference>
<proteinExistence type="predicted"/>
<dbReference type="InterPro" id="IPR011010">
    <property type="entry name" value="DNA_brk_join_enz"/>
</dbReference>
<evidence type="ECO:0000313" key="4">
    <source>
        <dbReference type="Proteomes" id="UP001186944"/>
    </source>
</evidence>
<dbReference type="PANTHER" id="PTHR35617">
    <property type="entry name" value="PHAGE_INTEGRASE DOMAIN-CONTAINING PROTEIN"/>
    <property type="match status" value="1"/>
</dbReference>
<accession>A0AA88YLN7</accession>
<organism evidence="3 4">
    <name type="scientific">Pinctada imbricata</name>
    <name type="common">Atlantic pearl-oyster</name>
    <name type="synonym">Pinctada martensii</name>
    <dbReference type="NCBI Taxonomy" id="66713"/>
    <lineage>
        <taxon>Eukaryota</taxon>
        <taxon>Metazoa</taxon>
        <taxon>Spiralia</taxon>
        <taxon>Lophotrochozoa</taxon>
        <taxon>Mollusca</taxon>
        <taxon>Bivalvia</taxon>
        <taxon>Autobranchia</taxon>
        <taxon>Pteriomorphia</taxon>
        <taxon>Pterioida</taxon>
        <taxon>Pterioidea</taxon>
        <taxon>Pteriidae</taxon>
        <taxon>Pinctada</taxon>
    </lineage>
</organism>
<evidence type="ECO:0000256" key="1">
    <source>
        <dbReference type="ARBA" id="ARBA00023172"/>
    </source>
</evidence>
<evidence type="ECO:0000259" key="2">
    <source>
        <dbReference type="PROSITE" id="PS51898"/>
    </source>
</evidence>
<feature type="domain" description="Tyr recombinase" evidence="2">
    <location>
        <begin position="10"/>
        <end position="212"/>
    </location>
</feature>
<evidence type="ECO:0000313" key="3">
    <source>
        <dbReference type="EMBL" id="KAK3108238.1"/>
    </source>
</evidence>
<dbReference type="GO" id="GO:0006310">
    <property type="term" value="P:DNA recombination"/>
    <property type="evidence" value="ECO:0007669"/>
    <property type="project" value="UniProtKB-KW"/>
</dbReference>
<dbReference type="SUPFAM" id="SSF56349">
    <property type="entry name" value="DNA breaking-rejoining enzymes"/>
    <property type="match status" value="1"/>
</dbReference>
<sequence>MRGIWRSRPPQPKYTKTWEVNKVLSYLGKLDENASLPLKTLTLKLAMPMALTAAKRCGELARLDIRFMQKSEKEIIFILPTLSKNGKANCQVSFQKLDKDSSVCVIACLEEYLRRTESLRPDNNHSLLLSYVKPHNGVKPCTVARWLKTVMSLSGIDTSIFKAHSTRGASCSKAFNKGVSVAEIMKVADWSSTSTFKKFYKKDCEENKNTFISVVLE</sequence>
<dbReference type="PANTHER" id="PTHR35617:SF3">
    <property type="entry name" value="CORE-BINDING (CB) DOMAIN-CONTAINING PROTEIN"/>
    <property type="match status" value="1"/>
</dbReference>
<dbReference type="AlphaFoldDB" id="A0AA88YLN7"/>
<name>A0AA88YLN7_PINIB</name>
<dbReference type="Proteomes" id="UP001186944">
    <property type="component" value="Unassembled WGS sequence"/>
</dbReference>
<keyword evidence="1" id="KW-0233">DNA recombination</keyword>
<keyword evidence="4" id="KW-1185">Reference proteome</keyword>
<dbReference type="InterPro" id="IPR002104">
    <property type="entry name" value="Integrase_catalytic"/>
</dbReference>
<reference evidence="3" key="1">
    <citation type="submission" date="2019-08" db="EMBL/GenBank/DDBJ databases">
        <title>The improved chromosome-level genome for the pearl oyster Pinctada fucata martensii using PacBio sequencing and Hi-C.</title>
        <authorList>
            <person name="Zheng Z."/>
        </authorList>
    </citation>
    <scope>NUCLEOTIDE SEQUENCE</scope>
    <source>
        <strain evidence="3">ZZ-2019</strain>
        <tissue evidence="3">Adductor muscle</tissue>
    </source>
</reference>
<comment type="caution">
    <text evidence="3">The sequence shown here is derived from an EMBL/GenBank/DDBJ whole genome shotgun (WGS) entry which is preliminary data.</text>
</comment>
<dbReference type="InterPro" id="IPR013762">
    <property type="entry name" value="Integrase-like_cat_sf"/>
</dbReference>
<dbReference type="GO" id="GO:0003677">
    <property type="term" value="F:DNA binding"/>
    <property type="evidence" value="ECO:0007669"/>
    <property type="project" value="InterPro"/>
</dbReference>
<gene>
    <name evidence="3" type="ORF">FSP39_003855</name>
</gene>